<accession>A0A812B360</accession>
<organism evidence="1 2">
    <name type="scientific">Acanthosepion pharaonis</name>
    <name type="common">Pharaoh cuttlefish</name>
    <name type="synonym">Sepia pharaonis</name>
    <dbReference type="NCBI Taxonomy" id="158019"/>
    <lineage>
        <taxon>Eukaryota</taxon>
        <taxon>Metazoa</taxon>
        <taxon>Spiralia</taxon>
        <taxon>Lophotrochozoa</taxon>
        <taxon>Mollusca</taxon>
        <taxon>Cephalopoda</taxon>
        <taxon>Coleoidea</taxon>
        <taxon>Decapodiformes</taxon>
        <taxon>Sepiida</taxon>
        <taxon>Sepiina</taxon>
        <taxon>Sepiidae</taxon>
        <taxon>Acanthosepion</taxon>
    </lineage>
</organism>
<dbReference type="EMBL" id="CAHIKZ030000291">
    <property type="protein sequence ID" value="CAE1166774.1"/>
    <property type="molecule type" value="Genomic_DNA"/>
</dbReference>
<proteinExistence type="predicted"/>
<gene>
    <name evidence="1" type="ORF">SPHA_9061</name>
</gene>
<keyword evidence="2" id="KW-1185">Reference proteome</keyword>
<dbReference type="Proteomes" id="UP000597762">
    <property type="component" value="Unassembled WGS sequence"/>
</dbReference>
<reference evidence="1" key="1">
    <citation type="submission" date="2021-01" db="EMBL/GenBank/DDBJ databases">
        <authorList>
            <person name="Li R."/>
            <person name="Bekaert M."/>
        </authorList>
    </citation>
    <scope>NUCLEOTIDE SEQUENCE</scope>
    <source>
        <strain evidence="1">Farmed</strain>
    </source>
</reference>
<evidence type="ECO:0000313" key="2">
    <source>
        <dbReference type="Proteomes" id="UP000597762"/>
    </source>
</evidence>
<dbReference type="AlphaFoldDB" id="A0A812B360"/>
<protein>
    <submittedName>
        <fullName evidence="1">Uncharacterized protein</fullName>
    </submittedName>
</protein>
<sequence>MHFLSTQICYFFLSKAIFSSAQLKGQLTTLASFPFQRLLPSGPAQWLLTTLDSFPLQRLLPSGPAQRVTHNSCLFSFSAASTFRPRPISKGYSQFLPLFLFSSFYLQAQHKRLLTTLASLPFQRLLPSGPAQRATNNSCLFSFSVASTFWPRSKGYSQLLPLFLFSSFFFIQAQLKGLLHNSCLFFFFSTFYLQAQAQHKGLLTTLASLPFQRLLPSGPDQRATNNSCLFSFSAASTFWPRSKGYSQLLPLFLFSSFFLQAQLKGLLTTLASFFFSAPSTFRPSSKGYSQLLPLFLFSSFFLQAQQLLNSRPSSKGYSQLLPLFPFSGFYLQAQVKGQLTTLASFSFLVASTFRPSSKGYSQLLPLFFSAASTFRPSSKGYSQLLPLFPFSGFYLQAQLKGQLTTLASFPFLRLLPSGPAQWLLTTLDSFPLQRLLPGFYLQAQIKGQLTTLASFPFQRLLPSGPVQRATHNSCLFSFSAASSFRPSSKQASTFRPRSKGYSQLFAPLFLFSSFYLQAPVQRATHNSCLFSFSAASSFRPSSKAQVKGLLTTLASFPFFSGFYLQAKFRLLPSGPAQGQLTTLASFSFSAASPLQAQLNGY</sequence>
<name>A0A812B360_ACAPH</name>
<evidence type="ECO:0000313" key="1">
    <source>
        <dbReference type="EMBL" id="CAE1166774.1"/>
    </source>
</evidence>
<comment type="caution">
    <text evidence="1">The sequence shown here is derived from an EMBL/GenBank/DDBJ whole genome shotgun (WGS) entry which is preliminary data.</text>
</comment>